<dbReference type="OrthoDB" id="5982228at2759"/>
<evidence type="ECO:0000256" key="14">
    <source>
        <dbReference type="ARBA" id="ARBA00052732"/>
    </source>
</evidence>
<dbReference type="Proteomes" id="UP000030746">
    <property type="component" value="Unassembled WGS sequence"/>
</dbReference>
<dbReference type="PANTHER" id="PTHR11785">
    <property type="entry name" value="AMINO ACID TRANSPORTER"/>
    <property type="match status" value="1"/>
</dbReference>
<evidence type="ECO:0000256" key="12">
    <source>
        <dbReference type="ARBA" id="ARBA00051835"/>
    </source>
</evidence>
<comment type="similarity">
    <text evidence="2">Belongs to the amino acid-polyamine-organocation (APC) superfamily.</text>
</comment>
<dbReference type="KEGG" id="lgi:LOTGIDRAFT_159249"/>
<feature type="transmembrane region" description="Helical" evidence="19">
    <location>
        <begin position="409"/>
        <end position="429"/>
    </location>
</feature>
<keyword evidence="8 19" id="KW-0472">Membrane</keyword>
<comment type="catalytic activity">
    <reaction evidence="14">
        <text>L-leucine(out) + L-arginine(in) = L-leucine(in) + L-arginine(out)</text>
        <dbReference type="Rhea" id="RHEA:71059"/>
        <dbReference type="ChEBI" id="CHEBI:32682"/>
        <dbReference type="ChEBI" id="CHEBI:57427"/>
    </reaction>
    <physiologicalReaction direction="left-to-right" evidence="14">
        <dbReference type="Rhea" id="RHEA:71060"/>
    </physiologicalReaction>
</comment>
<dbReference type="RefSeq" id="XP_009051126.1">
    <property type="nucleotide sequence ID" value="XM_009052878.1"/>
</dbReference>
<keyword evidence="6 19" id="KW-0812">Transmembrane</keyword>
<gene>
    <name evidence="20" type="ORF">LOTGIDRAFT_159249</name>
</gene>
<comment type="catalytic activity">
    <reaction evidence="13">
        <text>L-cysteine(out) + L-arginine(in) = L-cysteine(in) + L-arginine(out)</text>
        <dbReference type="Rhea" id="RHEA:71071"/>
        <dbReference type="ChEBI" id="CHEBI:32682"/>
        <dbReference type="ChEBI" id="CHEBI:35235"/>
    </reaction>
    <physiologicalReaction direction="left-to-right" evidence="13">
        <dbReference type="Rhea" id="RHEA:71072"/>
    </physiologicalReaction>
</comment>
<evidence type="ECO:0000256" key="15">
    <source>
        <dbReference type="ARBA" id="ARBA00074336"/>
    </source>
</evidence>
<comment type="subcellular location">
    <subcellularLocation>
        <location evidence="1">Apical cell membrane</location>
        <topology evidence="1">Multi-pass membrane protein</topology>
    </subcellularLocation>
</comment>
<feature type="transmembrane region" description="Helical" evidence="19">
    <location>
        <begin position="252"/>
        <end position="275"/>
    </location>
</feature>
<evidence type="ECO:0000256" key="16">
    <source>
        <dbReference type="ARBA" id="ARBA00079910"/>
    </source>
</evidence>
<dbReference type="GO" id="GO:0016324">
    <property type="term" value="C:apical plasma membrane"/>
    <property type="evidence" value="ECO:0007669"/>
    <property type="project" value="UniProtKB-SubCell"/>
</dbReference>
<evidence type="ECO:0000313" key="21">
    <source>
        <dbReference type="Proteomes" id="UP000030746"/>
    </source>
</evidence>
<keyword evidence="5" id="KW-0597">Phosphoprotein</keyword>
<evidence type="ECO:0000256" key="6">
    <source>
        <dbReference type="ARBA" id="ARBA00022692"/>
    </source>
</evidence>
<organism evidence="20 21">
    <name type="scientific">Lottia gigantea</name>
    <name type="common">Giant owl limpet</name>
    <dbReference type="NCBI Taxonomy" id="225164"/>
    <lineage>
        <taxon>Eukaryota</taxon>
        <taxon>Metazoa</taxon>
        <taxon>Spiralia</taxon>
        <taxon>Lophotrochozoa</taxon>
        <taxon>Mollusca</taxon>
        <taxon>Gastropoda</taxon>
        <taxon>Patellogastropoda</taxon>
        <taxon>Lottioidea</taxon>
        <taxon>Lottiidae</taxon>
        <taxon>Lottia</taxon>
    </lineage>
</organism>
<feature type="transmembrane region" description="Helical" evidence="19">
    <location>
        <begin position="150"/>
        <end position="170"/>
    </location>
</feature>
<feature type="transmembrane region" description="Helical" evidence="19">
    <location>
        <begin position="52"/>
        <end position="74"/>
    </location>
</feature>
<dbReference type="PIRSF" id="PIRSF006060">
    <property type="entry name" value="AA_transporter"/>
    <property type="match status" value="1"/>
</dbReference>
<keyword evidence="3" id="KW-0813">Transport</keyword>
<sequence>MDKFVDEKQPNGDMKLKKNVGLFSGIALVVGTMIGSGVFVSPRGVLAGAGSVAMSLVLWALCGLLALMGALSYAELGSAIPLSGAEHSYLMFTFQPMNKCWGPVPAFLYDWVGVFILRPTMFAILCLSLTTYLIQPFYGDCEADESIKKIMAMVFMIFVAAINCYSVKLATRLQNWLTASKLIAIGVITVGGFYMMATGHTKYISEGFEGTEETEPAALALAFYNGLWAYDGWNNLNFVTEELENPTRNLPLALGFGIPLTTICYLFVNIGYFSVISKEEMVLSDAVAMVWGQKVLGVMAWIMPVFVVLSCLGAANGILFASGRLSLVAARDGHLANVLSFIHIKKCTPLPSLIFTTVIGFLMLLPGNLGELIGFFGFVAWIFYGMTAASLLVLRYTKPDLERPYKVPIIIPIIVLLASIYLVIAPIVTSPRMEYLYVVIFMFSGLFFYFPFVYYKYSFKIFGDITKFLQKIFLIASPESHHD</sequence>
<evidence type="ECO:0000256" key="4">
    <source>
        <dbReference type="ARBA" id="ARBA00022475"/>
    </source>
</evidence>
<keyword evidence="9" id="KW-1015">Disulfide bond</keyword>
<comment type="catalytic activity">
    <reaction evidence="10">
        <text>L-lysine(out) + L-arginine(in) = L-lysine(in) + L-arginine(out)</text>
        <dbReference type="Rhea" id="RHEA:70827"/>
        <dbReference type="ChEBI" id="CHEBI:32551"/>
        <dbReference type="ChEBI" id="CHEBI:32682"/>
    </reaction>
    <physiologicalReaction direction="left-to-right" evidence="10">
        <dbReference type="Rhea" id="RHEA:70828"/>
    </physiologicalReaction>
</comment>
<evidence type="ECO:0000313" key="20">
    <source>
        <dbReference type="EMBL" id="ESO98442.1"/>
    </source>
</evidence>
<dbReference type="HOGENOM" id="CLU_007946_3_0_1"/>
<dbReference type="OMA" id="IHLWGVG"/>
<evidence type="ECO:0000256" key="3">
    <source>
        <dbReference type="ARBA" id="ARBA00022448"/>
    </source>
</evidence>
<evidence type="ECO:0000256" key="13">
    <source>
        <dbReference type="ARBA" id="ARBA00052179"/>
    </source>
</evidence>
<evidence type="ECO:0000256" key="11">
    <source>
        <dbReference type="ARBA" id="ARBA00051814"/>
    </source>
</evidence>
<comment type="catalytic activity">
    <reaction evidence="11">
        <text>L-cystine(out) + L-arginine(in) = L-cystine(in) + L-arginine(out)</text>
        <dbReference type="Rhea" id="RHEA:71075"/>
        <dbReference type="ChEBI" id="CHEBI:32682"/>
        <dbReference type="ChEBI" id="CHEBI:35491"/>
    </reaction>
    <physiologicalReaction direction="left-to-right" evidence="11">
        <dbReference type="Rhea" id="RHEA:71076"/>
    </physiologicalReaction>
</comment>
<keyword evidence="7 19" id="KW-1133">Transmembrane helix</keyword>
<feature type="transmembrane region" description="Helical" evidence="19">
    <location>
        <begin position="176"/>
        <end position="197"/>
    </location>
</feature>
<dbReference type="CTD" id="20238003"/>
<accession>V4AMR9</accession>
<reference evidence="20 21" key="1">
    <citation type="journal article" date="2013" name="Nature">
        <title>Insights into bilaterian evolution from three spiralian genomes.</title>
        <authorList>
            <person name="Simakov O."/>
            <person name="Marletaz F."/>
            <person name="Cho S.J."/>
            <person name="Edsinger-Gonzales E."/>
            <person name="Havlak P."/>
            <person name="Hellsten U."/>
            <person name="Kuo D.H."/>
            <person name="Larsson T."/>
            <person name="Lv J."/>
            <person name="Arendt D."/>
            <person name="Savage R."/>
            <person name="Osoegawa K."/>
            <person name="de Jong P."/>
            <person name="Grimwood J."/>
            <person name="Chapman J.A."/>
            <person name="Shapiro H."/>
            <person name="Aerts A."/>
            <person name="Otillar R.P."/>
            <person name="Terry A.Y."/>
            <person name="Boore J.L."/>
            <person name="Grigoriev I.V."/>
            <person name="Lindberg D.R."/>
            <person name="Seaver E.C."/>
            <person name="Weisblat D.A."/>
            <person name="Putnam N.H."/>
            <person name="Rokhsar D.S."/>
        </authorList>
    </citation>
    <scope>NUCLEOTIDE SEQUENCE [LARGE SCALE GENOMIC DNA]</scope>
</reference>
<evidence type="ECO:0000256" key="18">
    <source>
        <dbReference type="ARBA" id="ARBA00093193"/>
    </source>
</evidence>
<dbReference type="Gene3D" id="1.20.1740.10">
    <property type="entry name" value="Amino acid/polyamine transporter I"/>
    <property type="match status" value="1"/>
</dbReference>
<dbReference type="FunFam" id="1.20.1740.10:FF:000015">
    <property type="entry name" value="B(0,+)-type amino acid transporter 1"/>
    <property type="match status" value="1"/>
</dbReference>
<feature type="transmembrane region" description="Helical" evidence="19">
    <location>
        <begin position="295"/>
        <end position="321"/>
    </location>
</feature>
<dbReference type="InterPro" id="IPR002293">
    <property type="entry name" value="AA/rel_permease1"/>
</dbReference>
<comment type="catalytic activity">
    <reaction evidence="12">
        <text>L-histidine(out) + L-arginine(in) = L-histidine(in) + L-arginine(out)</text>
        <dbReference type="Rhea" id="RHEA:71063"/>
        <dbReference type="ChEBI" id="CHEBI:32682"/>
        <dbReference type="ChEBI" id="CHEBI:57595"/>
    </reaction>
    <physiologicalReaction direction="left-to-right" evidence="12">
        <dbReference type="Rhea" id="RHEA:71064"/>
    </physiologicalReaction>
</comment>
<feature type="transmembrane region" description="Helical" evidence="19">
    <location>
        <begin position="115"/>
        <end position="138"/>
    </location>
</feature>
<dbReference type="PANTHER" id="PTHR11785:SF512">
    <property type="entry name" value="SOBREMESA, ISOFORM B"/>
    <property type="match status" value="1"/>
</dbReference>
<evidence type="ECO:0000256" key="1">
    <source>
        <dbReference type="ARBA" id="ARBA00004424"/>
    </source>
</evidence>
<dbReference type="STRING" id="225164.V4AMR9"/>
<dbReference type="EMBL" id="KB201262">
    <property type="protein sequence ID" value="ESO98442.1"/>
    <property type="molecule type" value="Genomic_DNA"/>
</dbReference>
<feature type="transmembrane region" description="Helical" evidence="19">
    <location>
        <begin position="375"/>
        <end position="397"/>
    </location>
</feature>
<evidence type="ECO:0000256" key="17">
    <source>
        <dbReference type="ARBA" id="ARBA00083296"/>
    </source>
</evidence>
<name>V4AMR9_LOTGI</name>
<keyword evidence="4" id="KW-1003">Cell membrane</keyword>
<feature type="transmembrane region" description="Helical" evidence="19">
    <location>
        <begin position="435"/>
        <end position="455"/>
    </location>
</feature>
<evidence type="ECO:0000256" key="19">
    <source>
        <dbReference type="SAM" id="Phobius"/>
    </source>
</evidence>
<protein>
    <recommendedName>
        <fullName evidence="15">b(0,+)-type amino acid transporter 1</fullName>
    </recommendedName>
    <alternativeName>
        <fullName evidence="16">Glycoprotein-associated amino acid transporter b0,+AT1</fullName>
    </alternativeName>
    <alternativeName>
        <fullName evidence="17">Solute carrier family 7 member 9</fullName>
    </alternativeName>
</protein>
<keyword evidence="21" id="KW-1185">Reference proteome</keyword>
<dbReference type="GO" id="GO:0015179">
    <property type="term" value="F:L-amino acid transmembrane transporter activity"/>
    <property type="evidence" value="ECO:0007669"/>
    <property type="project" value="TreeGrafter"/>
</dbReference>
<feature type="transmembrane region" description="Helical" evidence="19">
    <location>
        <begin position="20"/>
        <end position="40"/>
    </location>
</feature>
<evidence type="ECO:0000256" key="9">
    <source>
        <dbReference type="ARBA" id="ARBA00023157"/>
    </source>
</evidence>
<evidence type="ECO:0000256" key="8">
    <source>
        <dbReference type="ARBA" id="ARBA00023136"/>
    </source>
</evidence>
<evidence type="ECO:0000256" key="7">
    <source>
        <dbReference type="ARBA" id="ARBA00022989"/>
    </source>
</evidence>
<proteinExistence type="inferred from homology"/>
<comment type="catalytic activity">
    <reaction evidence="18">
        <text>L-phenylalanine(out) + L-arginine(in) = L-phenylalanine(in) + L-arginine(out)</text>
        <dbReference type="Rhea" id="RHEA:71067"/>
        <dbReference type="ChEBI" id="CHEBI:32682"/>
        <dbReference type="ChEBI" id="CHEBI:58095"/>
    </reaction>
    <physiologicalReaction direction="left-to-right" evidence="18">
        <dbReference type="Rhea" id="RHEA:71068"/>
    </physiologicalReaction>
</comment>
<dbReference type="GeneID" id="20238003"/>
<dbReference type="Pfam" id="PF13520">
    <property type="entry name" value="AA_permease_2"/>
    <property type="match status" value="1"/>
</dbReference>
<evidence type="ECO:0000256" key="10">
    <source>
        <dbReference type="ARBA" id="ARBA00051323"/>
    </source>
</evidence>
<dbReference type="InterPro" id="IPR050598">
    <property type="entry name" value="AminoAcid_Transporter"/>
</dbReference>
<dbReference type="AlphaFoldDB" id="V4AMR9"/>
<evidence type="ECO:0000256" key="2">
    <source>
        <dbReference type="ARBA" id="ARBA00009523"/>
    </source>
</evidence>
<evidence type="ECO:0000256" key="5">
    <source>
        <dbReference type="ARBA" id="ARBA00022553"/>
    </source>
</evidence>